<sequence length="137" mass="15479">MDTHRFNVREITKHIQAFYKKKRLFRVCHEGAHSTQAMHNLRVVVDIGDLNYILDIKVASRFAMVELNASIEKLVKEALKHNLMPPVVPAFTRTTVGGAFASTTGASSSFKHGFFDRAVTWLKILLPDGNITRVSRQ</sequence>
<organism evidence="3 4">
    <name type="scientific">Lojkania enalia</name>
    <dbReference type="NCBI Taxonomy" id="147567"/>
    <lineage>
        <taxon>Eukaryota</taxon>
        <taxon>Fungi</taxon>
        <taxon>Dikarya</taxon>
        <taxon>Ascomycota</taxon>
        <taxon>Pezizomycotina</taxon>
        <taxon>Dothideomycetes</taxon>
        <taxon>Pleosporomycetidae</taxon>
        <taxon>Pleosporales</taxon>
        <taxon>Pleosporales incertae sedis</taxon>
        <taxon>Lojkania</taxon>
    </lineage>
</organism>
<keyword evidence="4" id="KW-1185">Reference proteome</keyword>
<reference evidence="4" key="1">
    <citation type="journal article" date="2020" name="Stud. Mycol.">
        <title>101 Dothideomycetes genomes: A test case for predicting lifestyles and emergence of pathogens.</title>
        <authorList>
            <person name="Haridas S."/>
            <person name="Albert R."/>
            <person name="Binder M."/>
            <person name="Bloem J."/>
            <person name="LaButti K."/>
            <person name="Salamov A."/>
            <person name="Andreopoulos B."/>
            <person name="Baker S."/>
            <person name="Barry K."/>
            <person name="Bills G."/>
            <person name="Bluhm B."/>
            <person name="Cannon C."/>
            <person name="Castanera R."/>
            <person name="Culley D."/>
            <person name="Daum C."/>
            <person name="Ezra D."/>
            <person name="Gonzalez J."/>
            <person name="Henrissat B."/>
            <person name="Kuo A."/>
            <person name="Liang C."/>
            <person name="Lipzen A."/>
            <person name="Lutzoni F."/>
            <person name="Magnuson J."/>
            <person name="Mondo S."/>
            <person name="Nolan M."/>
            <person name="Ohm R."/>
            <person name="Pangilinan J."/>
            <person name="Park H.-J."/>
            <person name="Ramirez L."/>
            <person name="Alfaro M."/>
            <person name="Sun H."/>
            <person name="Tritt A."/>
            <person name="Yoshinaga Y."/>
            <person name="Zwiers L.-H."/>
            <person name="Turgeon B."/>
            <person name="Goodwin S."/>
            <person name="Spatafora J."/>
            <person name="Crous P."/>
            <person name="Grigoriev I."/>
        </authorList>
    </citation>
    <scope>NUCLEOTIDE SEQUENCE [LARGE SCALE GENOMIC DNA]</scope>
    <source>
        <strain evidence="4">CBS 304.66</strain>
    </source>
</reference>
<dbReference type="InterPro" id="IPR016169">
    <property type="entry name" value="FAD-bd_PCMH_sub2"/>
</dbReference>
<dbReference type="GO" id="GO:0005737">
    <property type="term" value="C:cytoplasm"/>
    <property type="evidence" value="ECO:0007669"/>
    <property type="project" value="TreeGrafter"/>
</dbReference>
<dbReference type="EMBL" id="ML986600">
    <property type="protein sequence ID" value="KAF2266182.1"/>
    <property type="molecule type" value="Genomic_DNA"/>
</dbReference>
<comment type="caution">
    <text evidence="3">The sequence shown here is derived from an EMBL/GenBank/DDBJ whole genome shotgun (WGS) entry which is preliminary data.</text>
</comment>
<evidence type="ECO:0000259" key="2">
    <source>
        <dbReference type="Pfam" id="PF01565"/>
    </source>
</evidence>
<dbReference type="PANTHER" id="PTHR10801">
    <property type="entry name" value="24-DEHYDROCHOLESTEROL REDUCTASE"/>
    <property type="match status" value="1"/>
</dbReference>
<keyword evidence="1" id="KW-0560">Oxidoreductase</keyword>
<dbReference type="Proteomes" id="UP000800093">
    <property type="component" value="Unassembled WGS sequence"/>
</dbReference>
<dbReference type="AlphaFoldDB" id="A0A9P4KBF2"/>
<dbReference type="InterPro" id="IPR006094">
    <property type="entry name" value="Oxid_FAD_bind_N"/>
</dbReference>
<dbReference type="GO" id="GO:0000246">
    <property type="term" value="F:Delta24(24-1) sterol reductase activity"/>
    <property type="evidence" value="ECO:0007669"/>
    <property type="project" value="TreeGrafter"/>
</dbReference>
<dbReference type="OrthoDB" id="3780024at2759"/>
<evidence type="ECO:0000313" key="3">
    <source>
        <dbReference type="EMBL" id="KAF2266182.1"/>
    </source>
</evidence>
<evidence type="ECO:0000256" key="1">
    <source>
        <dbReference type="ARBA" id="ARBA00023002"/>
    </source>
</evidence>
<dbReference type="GO" id="GO:0008202">
    <property type="term" value="P:steroid metabolic process"/>
    <property type="evidence" value="ECO:0007669"/>
    <property type="project" value="TreeGrafter"/>
</dbReference>
<accession>A0A9P4KBF2</accession>
<dbReference type="InterPro" id="IPR036318">
    <property type="entry name" value="FAD-bd_PCMH-like_sf"/>
</dbReference>
<dbReference type="Pfam" id="PF01565">
    <property type="entry name" value="FAD_binding_4"/>
    <property type="match status" value="1"/>
</dbReference>
<dbReference type="SUPFAM" id="SSF56176">
    <property type="entry name" value="FAD-binding/transporter-associated domain-like"/>
    <property type="match status" value="1"/>
</dbReference>
<name>A0A9P4KBF2_9PLEO</name>
<dbReference type="GO" id="GO:0016020">
    <property type="term" value="C:membrane"/>
    <property type="evidence" value="ECO:0007669"/>
    <property type="project" value="TreeGrafter"/>
</dbReference>
<evidence type="ECO:0000313" key="4">
    <source>
        <dbReference type="Proteomes" id="UP000800093"/>
    </source>
</evidence>
<proteinExistence type="predicted"/>
<dbReference type="PANTHER" id="PTHR10801:SF0">
    <property type="entry name" value="DELTA(24)-STEROL REDUCTASE"/>
    <property type="match status" value="1"/>
</dbReference>
<feature type="domain" description="FAD linked oxidase N-terminal" evidence="2">
    <location>
        <begin position="9"/>
        <end position="135"/>
    </location>
</feature>
<dbReference type="GO" id="GO:0050660">
    <property type="term" value="F:flavin adenine dinucleotide binding"/>
    <property type="evidence" value="ECO:0007669"/>
    <property type="project" value="InterPro"/>
</dbReference>
<dbReference type="Gene3D" id="3.30.465.10">
    <property type="match status" value="1"/>
</dbReference>
<gene>
    <name evidence="3" type="ORF">CC78DRAFT_597568</name>
</gene>
<protein>
    <recommendedName>
        <fullName evidence="2">FAD linked oxidase N-terminal domain-containing protein</fullName>
    </recommendedName>
</protein>
<dbReference type="InterPro" id="IPR040165">
    <property type="entry name" value="Diminuto-like"/>
</dbReference>